<keyword evidence="4" id="KW-1185">Reference proteome</keyword>
<comment type="caution">
    <text evidence="3">The sequence shown here is derived from an EMBL/GenBank/DDBJ whole genome shotgun (WGS) entry which is preliminary data.</text>
</comment>
<gene>
    <name evidence="3" type="ORF">SCF082_LOCUS48777</name>
</gene>
<feature type="coiled-coil region" evidence="1">
    <location>
        <begin position="430"/>
        <end position="457"/>
    </location>
</feature>
<name>A0ABP0RYH9_9DINO</name>
<feature type="compositionally biased region" description="Polar residues" evidence="2">
    <location>
        <begin position="587"/>
        <end position="600"/>
    </location>
</feature>
<feature type="coiled-coil region" evidence="1">
    <location>
        <begin position="139"/>
        <end position="166"/>
    </location>
</feature>
<evidence type="ECO:0000256" key="1">
    <source>
        <dbReference type="SAM" id="Coils"/>
    </source>
</evidence>
<dbReference type="EMBL" id="CAXAMM010042384">
    <property type="protein sequence ID" value="CAK9104527.1"/>
    <property type="molecule type" value="Genomic_DNA"/>
</dbReference>
<keyword evidence="1" id="KW-0175">Coiled coil</keyword>
<evidence type="ECO:0000313" key="3">
    <source>
        <dbReference type="EMBL" id="CAK9104527.1"/>
    </source>
</evidence>
<evidence type="ECO:0000313" key="4">
    <source>
        <dbReference type="Proteomes" id="UP001642464"/>
    </source>
</evidence>
<organism evidence="3 4">
    <name type="scientific">Durusdinium trenchii</name>
    <dbReference type="NCBI Taxonomy" id="1381693"/>
    <lineage>
        <taxon>Eukaryota</taxon>
        <taxon>Sar</taxon>
        <taxon>Alveolata</taxon>
        <taxon>Dinophyceae</taxon>
        <taxon>Suessiales</taxon>
        <taxon>Symbiodiniaceae</taxon>
        <taxon>Durusdinium</taxon>
    </lineage>
</organism>
<evidence type="ECO:0000256" key="2">
    <source>
        <dbReference type="SAM" id="MobiDB-lite"/>
    </source>
</evidence>
<accession>A0ABP0RYH9</accession>
<feature type="coiled-coil region" evidence="1">
    <location>
        <begin position="242"/>
        <end position="304"/>
    </location>
</feature>
<sequence>MADNLRLAAEPAVTTIPVVTVPARVTEVPTSVPVTQVAPVTQVTQSQVSGVAATLSQPGYIIQGPPGPPSSHVASPRVYYRDVSPDRVVYRDSSSISPALRSWVECLVDNRVDQAMRQLQDGNFALLLEQTRQDANTISHNTNLALQQSEEARRRLEAQVRSLNDGQSKLKAIVENLSGENDRQFCSSSQAKAEAVQSVERVVATVQELRRTMEQDGDVVSARLREHALAIDDLRRSTAEDVARLRAAAADLQRLSAEATSRQRQNGDELATTAASVAATRQELAELSRQLQGFDRKLSGWKSEVKVEVLEEVAGREISQMADTRIDLESRIERLKVDLATLGKMKSETENRFHHMEQDFATRLGDLESFCDNLRSEVFSATNARVETLDARSSEAQQSLSRRERSFEDWPEGRMRWRFDALQVGVHEDVESTRLDLKKLSAHVKRLEDQHSSIREEVASEVRLAIAGIPDYSHDEGPLRAEMAQKLSDLGARLNDLGSRLQQMELATRESLELRVSHVNAEAQQGVDQVRSEVYALRKLLKEEQSVVAALDEQLWLTDQRLGQRIDDAERAIHRERLSFEARPLRTPQTSGQTSPNGESKSPGGLAMARLAAEGFAALAHEEVDEPSGRRGSGPSGLSMARQAGSLVNLLRHAQVAKRSHLEPERLGHRIQYV</sequence>
<protein>
    <submittedName>
        <fullName evidence="3">Uncharacterized protein</fullName>
    </submittedName>
</protein>
<feature type="region of interest" description="Disordered" evidence="2">
    <location>
        <begin position="577"/>
        <end position="605"/>
    </location>
</feature>
<reference evidence="3 4" key="1">
    <citation type="submission" date="2024-02" db="EMBL/GenBank/DDBJ databases">
        <authorList>
            <person name="Chen Y."/>
            <person name="Shah S."/>
            <person name="Dougan E. K."/>
            <person name="Thang M."/>
            <person name="Chan C."/>
        </authorList>
    </citation>
    <scope>NUCLEOTIDE SEQUENCE [LARGE SCALE GENOMIC DNA]</scope>
</reference>
<proteinExistence type="predicted"/>
<dbReference type="Proteomes" id="UP001642464">
    <property type="component" value="Unassembled WGS sequence"/>
</dbReference>